<evidence type="ECO:0000313" key="2">
    <source>
        <dbReference type="Proteomes" id="UP000199385"/>
    </source>
</evidence>
<dbReference type="Proteomes" id="UP000199385">
    <property type="component" value="Chromosome I"/>
</dbReference>
<accession>A0A1A8Z1V1</accession>
<dbReference type="RefSeq" id="WP_157740160.1">
    <property type="nucleotide sequence ID" value="NZ_LT594323.1"/>
</dbReference>
<dbReference type="PATRIC" id="fig|261654.4.peg.358"/>
<proteinExistence type="predicted"/>
<sequence>MTVPDELARRLRLARAYLVVEQVEPAYAVLLACDLLAAGVDGDAVVALAIESTRTLIQPHADRLLDAVLTELAVPEMDRPTAARLVTADVCDRLAAGALSVEDAAHQLLGSLAQEPDRAAVDRLLPLLDRLEYDLRGHADAQLRAELLRFAEQVRARPL</sequence>
<evidence type="ECO:0000313" key="1">
    <source>
        <dbReference type="EMBL" id="SBT37860.1"/>
    </source>
</evidence>
<gene>
    <name evidence="1" type="ORF">GA0070611_0355</name>
</gene>
<protein>
    <submittedName>
        <fullName evidence="1">Uncharacterized protein</fullName>
    </submittedName>
</protein>
<dbReference type="EMBL" id="LT594323">
    <property type="protein sequence ID" value="SBT37860.1"/>
    <property type="molecule type" value="Genomic_DNA"/>
</dbReference>
<dbReference type="AlphaFoldDB" id="A0A1A8Z1V1"/>
<reference evidence="2" key="1">
    <citation type="submission" date="2016-06" db="EMBL/GenBank/DDBJ databases">
        <authorList>
            <person name="Varghese N."/>
            <person name="Submissions Spin"/>
        </authorList>
    </citation>
    <scope>NUCLEOTIDE SEQUENCE [LARGE SCALE GENOMIC DNA]</scope>
    <source>
        <strain evidence="2">DSM 44815</strain>
    </source>
</reference>
<keyword evidence="2" id="KW-1185">Reference proteome</keyword>
<name>A0A1A8Z1V1_9ACTN</name>
<dbReference type="STRING" id="261654.GA0070611_0355"/>
<organism evidence="1 2">
    <name type="scientific">Micromonospora auratinigra</name>
    <dbReference type="NCBI Taxonomy" id="261654"/>
    <lineage>
        <taxon>Bacteria</taxon>
        <taxon>Bacillati</taxon>
        <taxon>Actinomycetota</taxon>
        <taxon>Actinomycetes</taxon>
        <taxon>Micromonosporales</taxon>
        <taxon>Micromonosporaceae</taxon>
        <taxon>Micromonospora</taxon>
    </lineage>
</organism>